<dbReference type="KEGG" id="mfo:Metfor_1942"/>
<evidence type="ECO:0000313" key="3">
    <source>
        <dbReference type="Proteomes" id="UP000010824"/>
    </source>
</evidence>
<dbReference type="EMBL" id="CP003167">
    <property type="protein sequence ID" value="AGB02960.1"/>
    <property type="molecule type" value="Genomic_DNA"/>
</dbReference>
<dbReference type="HOGENOM" id="CLU_084118_0_0_2"/>
<dbReference type="InterPro" id="IPR011991">
    <property type="entry name" value="ArsR-like_HTH"/>
</dbReference>
<dbReference type="InterPro" id="IPR036388">
    <property type="entry name" value="WH-like_DNA-bd_sf"/>
</dbReference>
<dbReference type="eggNOG" id="arCOG02611">
    <property type="taxonomic scope" value="Archaea"/>
</dbReference>
<dbReference type="OrthoDB" id="28610at2157"/>
<sequence length="249" mass="28450">MVGHATAENFGGYIVSPVPSGMDPGTPFATKEVSFWELPLQVILLSLALSVSPLLELVTQVVLFTKFYLYLGYRKVARKNLFFNDTRVQVYQCIQENPGIFFNEIVRKTGVKRGTLRYHLILLHTNKKISILESEGNARYFEKSKKYSGREMIVLKFIQNTTDRRILLLLMNDPELNRKELGNRLGISGLMVTWYTKRLSDAGIISLEKSGKNARYEIPPEVRNYLEKYLIQKSDIMQTGMADNISQSA</sequence>
<dbReference type="STRING" id="593750.Metfor_1942"/>
<dbReference type="PANTHER" id="PTHR36216:SF1">
    <property type="entry name" value="HTH ARSR-TYPE DOMAIN-CONTAINING PROTEIN"/>
    <property type="match status" value="1"/>
</dbReference>
<dbReference type="RefSeq" id="WP_015285923.1">
    <property type="nucleotide sequence ID" value="NC_019943.1"/>
</dbReference>
<dbReference type="Pfam" id="PF13412">
    <property type="entry name" value="HTH_24"/>
    <property type="match status" value="1"/>
</dbReference>
<evidence type="ECO:0000259" key="1">
    <source>
        <dbReference type="Pfam" id="PF24266"/>
    </source>
</evidence>
<dbReference type="Gene3D" id="1.10.10.10">
    <property type="entry name" value="Winged helix-like DNA-binding domain superfamily/Winged helix DNA-binding domain"/>
    <property type="match status" value="2"/>
</dbReference>
<dbReference type="CDD" id="cd00090">
    <property type="entry name" value="HTH_ARSR"/>
    <property type="match status" value="1"/>
</dbReference>
<dbReference type="AlphaFoldDB" id="L0HG05"/>
<proteinExistence type="predicted"/>
<dbReference type="InterPro" id="IPR056504">
    <property type="entry name" value="HTH_HVO_0163_N"/>
</dbReference>
<protein>
    <recommendedName>
        <fullName evidence="1">HVO-0163 N-terminal HTH domain-containing protein</fullName>
    </recommendedName>
</protein>
<organism evidence="2 3">
    <name type="scientific">Methanoregula formicica (strain DSM 22288 / NBRC 105244 / SMSP)</name>
    <dbReference type="NCBI Taxonomy" id="593750"/>
    <lineage>
        <taxon>Archaea</taxon>
        <taxon>Methanobacteriati</taxon>
        <taxon>Methanobacteriota</taxon>
        <taxon>Stenosarchaea group</taxon>
        <taxon>Methanomicrobia</taxon>
        <taxon>Methanomicrobiales</taxon>
        <taxon>Methanoregulaceae</taxon>
        <taxon>Methanoregula</taxon>
    </lineage>
</organism>
<gene>
    <name evidence="2" type="ordered locus">Metfor_1942</name>
</gene>
<name>L0HG05_METFS</name>
<keyword evidence="3" id="KW-1185">Reference proteome</keyword>
<dbReference type="SUPFAM" id="SSF46785">
    <property type="entry name" value="Winged helix' DNA-binding domain"/>
    <property type="match status" value="2"/>
</dbReference>
<dbReference type="Proteomes" id="UP000010824">
    <property type="component" value="Chromosome"/>
</dbReference>
<reference evidence="2 3" key="2">
    <citation type="journal article" date="2014" name="Genome Announc.">
        <title>Complete Genome Sequence of Methanoregula formicica SMSPT, a Mesophilic Hydrogenotrophic Methanogen Isolated from a Methanogenic Upflow Anaerobic Sludge Blanket Reactor.</title>
        <authorList>
            <person name="Yamamoto K."/>
            <person name="Tamaki H."/>
            <person name="Cadillo-Quiroz H."/>
            <person name="Imachi H."/>
            <person name="Kyrpides N."/>
            <person name="Woyke T."/>
            <person name="Goodwin L."/>
            <person name="Zinder S.H."/>
            <person name="Kamagata Y."/>
            <person name="Liu W.T."/>
        </authorList>
    </citation>
    <scope>NUCLEOTIDE SEQUENCE [LARGE SCALE GENOMIC DNA]</scope>
    <source>
        <strain evidence="3">DSM 22288 / NBRC 105244 / SMSP</strain>
    </source>
</reference>
<dbReference type="Pfam" id="PF24266">
    <property type="entry name" value="HTH_HVO_0163_N"/>
    <property type="match status" value="1"/>
</dbReference>
<evidence type="ECO:0000313" key="2">
    <source>
        <dbReference type="EMBL" id="AGB02960.1"/>
    </source>
</evidence>
<dbReference type="GeneID" id="14308331"/>
<accession>L0HG05</accession>
<dbReference type="InterPro" id="IPR036390">
    <property type="entry name" value="WH_DNA-bd_sf"/>
</dbReference>
<reference evidence="3" key="1">
    <citation type="submission" date="2011-12" db="EMBL/GenBank/DDBJ databases">
        <title>Complete sequence of Methanoregula formicicum SMSP.</title>
        <authorList>
            <person name="Lucas S."/>
            <person name="Han J."/>
            <person name="Lapidus A."/>
            <person name="Cheng J.-F."/>
            <person name="Goodwin L."/>
            <person name="Pitluck S."/>
            <person name="Peters L."/>
            <person name="Ovchinnikova G."/>
            <person name="Teshima H."/>
            <person name="Detter J.C."/>
            <person name="Han C."/>
            <person name="Tapia R."/>
            <person name="Land M."/>
            <person name="Hauser L."/>
            <person name="Kyrpides N."/>
            <person name="Ivanova N."/>
            <person name="Pagani I."/>
            <person name="Imachi H."/>
            <person name="Tamaki H."/>
            <person name="Sekiguchi Y."/>
            <person name="Kamagata Y."/>
            <person name="Cadillo-Quiroz H."/>
            <person name="Zinder S."/>
            <person name="Liu W.-T."/>
            <person name="Woyke T."/>
        </authorList>
    </citation>
    <scope>NUCLEOTIDE SEQUENCE [LARGE SCALE GENOMIC DNA]</scope>
    <source>
        <strain evidence="3">DSM 22288 / NBRC 105244 / SMSP</strain>
    </source>
</reference>
<dbReference type="PANTHER" id="PTHR36216">
    <property type="entry name" value="TRANSCRIPTIONAL REGULATOR, TRMB"/>
    <property type="match status" value="1"/>
</dbReference>
<feature type="domain" description="HVO-0163 N-terminal HTH" evidence="1">
    <location>
        <begin position="84"/>
        <end position="148"/>
    </location>
</feature>
<dbReference type="InParanoid" id="L0HG05"/>